<dbReference type="Proteomes" id="UP000663859">
    <property type="component" value="Unassembled WGS sequence"/>
</dbReference>
<dbReference type="EMBL" id="CAJNOB010000045">
    <property type="protein sequence ID" value="CAF0702260.1"/>
    <property type="molecule type" value="Genomic_DNA"/>
</dbReference>
<proteinExistence type="predicted"/>
<sequence>MTDDIVRDLQEVIVSLCARLYEKKSAQSRAKKALETIA</sequence>
<evidence type="ECO:0008006" key="3">
    <source>
        <dbReference type="Google" id="ProtNLM"/>
    </source>
</evidence>
<organism evidence="1 2">
    <name type="scientific">Candidatus Methylacidithermus pantelleriae</name>
    <dbReference type="NCBI Taxonomy" id="2744239"/>
    <lineage>
        <taxon>Bacteria</taxon>
        <taxon>Pseudomonadati</taxon>
        <taxon>Verrucomicrobiota</taxon>
        <taxon>Methylacidiphilae</taxon>
        <taxon>Methylacidiphilales</taxon>
        <taxon>Methylacidiphilaceae</taxon>
        <taxon>Candidatus Methylacidithermus</taxon>
    </lineage>
</organism>
<gene>
    <name evidence="1" type="ORF">MPNT_50016</name>
</gene>
<evidence type="ECO:0000313" key="2">
    <source>
        <dbReference type="Proteomes" id="UP000663859"/>
    </source>
</evidence>
<dbReference type="AlphaFoldDB" id="A0A8J2BRN3"/>
<reference evidence="1" key="1">
    <citation type="submission" date="2021-02" db="EMBL/GenBank/DDBJ databases">
        <authorList>
            <person name="Cremers G."/>
            <person name="Picone N."/>
        </authorList>
    </citation>
    <scope>NUCLEOTIDE SEQUENCE</scope>
    <source>
        <strain evidence="1">PQ17</strain>
    </source>
</reference>
<evidence type="ECO:0000313" key="1">
    <source>
        <dbReference type="EMBL" id="CAF0702260.1"/>
    </source>
</evidence>
<keyword evidence="2" id="KW-1185">Reference proteome</keyword>
<accession>A0A8J2BRN3</accession>
<comment type="caution">
    <text evidence="1">The sequence shown here is derived from an EMBL/GenBank/DDBJ whole genome shotgun (WGS) entry which is preliminary data.</text>
</comment>
<protein>
    <recommendedName>
        <fullName evidence="3">Resolvase/invertase-type recombinase catalytic domain-containing protein</fullName>
    </recommendedName>
</protein>
<name>A0A8J2BRN3_9BACT</name>